<comment type="caution">
    <text evidence="2">The sequence shown here is derived from an EMBL/GenBank/DDBJ whole genome shotgun (WGS) entry which is preliminary data.</text>
</comment>
<protein>
    <submittedName>
        <fullName evidence="2">Uncharacterized protein</fullName>
    </submittedName>
</protein>
<feature type="compositionally biased region" description="Basic and acidic residues" evidence="1">
    <location>
        <begin position="7"/>
        <end position="20"/>
    </location>
</feature>
<dbReference type="Proteomes" id="UP001163823">
    <property type="component" value="Chromosome 10"/>
</dbReference>
<name>A0AAD7PGY6_QUISA</name>
<dbReference type="KEGG" id="qsa:O6P43_026109"/>
<reference evidence="2" key="1">
    <citation type="journal article" date="2023" name="Science">
        <title>Elucidation of the pathway for biosynthesis of saponin adjuvants from the soapbark tree.</title>
        <authorList>
            <person name="Reed J."/>
            <person name="Orme A."/>
            <person name="El-Demerdash A."/>
            <person name="Owen C."/>
            <person name="Martin L.B.B."/>
            <person name="Misra R.C."/>
            <person name="Kikuchi S."/>
            <person name="Rejzek M."/>
            <person name="Martin A.C."/>
            <person name="Harkess A."/>
            <person name="Leebens-Mack J."/>
            <person name="Louveau T."/>
            <person name="Stephenson M.J."/>
            <person name="Osbourn A."/>
        </authorList>
    </citation>
    <scope>NUCLEOTIDE SEQUENCE</scope>
    <source>
        <strain evidence="2">S10</strain>
    </source>
</reference>
<evidence type="ECO:0000313" key="2">
    <source>
        <dbReference type="EMBL" id="KAJ7954539.1"/>
    </source>
</evidence>
<organism evidence="2 3">
    <name type="scientific">Quillaja saponaria</name>
    <name type="common">Soap bark tree</name>
    <dbReference type="NCBI Taxonomy" id="32244"/>
    <lineage>
        <taxon>Eukaryota</taxon>
        <taxon>Viridiplantae</taxon>
        <taxon>Streptophyta</taxon>
        <taxon>Embryophyta</taxon>
        <taxon>Tracheophyta</taxon>
        <taxon>Spermatophyta</taxon>
        <taxon>Magnoliopsida</taxon>
        <taxon>eudicotyledons</taxon>
        <taxon>Gunneridae</taxon>
        <taxon>Pentapetalae</taxon>
        <taxon>rosids</taxon>
        <taxon>fabids</taxon>
        <taxon>Fabales</taxon>
        <taxon>Quillajaceae</taxon>
        <taxon>Quillaja</taxon>
    </lineage>
</organism>
<keyword evidence="3" id="KW-1185">Reference proteome</keyword>
<gene>
    <name evidence="2" type="ORF">O6P43_026109</name>
</gene>
<sequence length="323" mass="34869">MQQTLNDHNRQMEEADRRSDERFAQIMEELRRMRGGHDQNLQAQGGQLGQGNGGVVPGIKLVPELQTMGIEVGGHQAPEIPRNINIAPATHSYAFHSQVLISGCSQIEYSFQPCGGSGQHLNSPKPPLLHSLNSITTVQQTSVNQESRFIKNNGIQRSELSGPLLDPTGLIRSTQIVKDMPELQQAGAPGFKSSKNGVQGSRVYGSRSTCSWLKERTREEDNCGETPGLLASQVSNDSSVAVYKTTVSCFHDKDLASSKEEQEMESAPLSTECSSGGCHIDTTALSALSSSPESNSNNHPCLPKSSSGLSQSLPATIKINPFR</sequence>
<evidence type="ECO:0000256" key="1">
    <source>
        <dbReference type="SAM" id="MobiDB-lite"/>
    </source>
</evidence>
<accession>A0AAD7PGY6</accession>
<evidence type="ECO:0000313" key="3">
    <source>
        <dbReference type="Proteomes" id="UP001163823"/>
    </source>
</evidence>
<feature type="region of interest" description="Disordered" evidence="1">
    <location>
        <begin position="284"/>
        <end position="323"/>
    </location>
</feature>
<feature type="compositionally biased region" description="Low complexity" evidence="1">
    <location>
        <begin position="284"/>
        <end position="298"/>
    </location>
</feature>
<dbReference type="EMBL" id="JARAOO010000010">
    <property type="protein sequence ID" value="KAJ7954539.1"/>
    <property type="molecule type" value="Genomic_DNA"/>
</dbReference>
<feature type="compositionally biased region" description="Polar residues" evidence="1">
    <location>
        <begin position="304"/>
        <end position="314"/>
    </location>
</feature>
<proteinExistence type="predicted"/>
<feature type="region of interest" description="Disordered" evidence="1">
    <location>
        <begin position="1"/>
        <end position="20"/>
    </location>
</feature>
<dbReference type="AlphaFoldDB" id="A0AAD7PGY6"/>